<dbReference type="InterPro" id="IPR000424">
    <property type="entry name" value="Primosome_PriB/ssb"/>
</dbReference>
<sequence>MLNQFIFVGRVAKNPHIVTTQNGSSLTRFTLAVRRSFRNSKGNYDTDFIQIVCWNKLADRVADYCGTGSMLSVKGRIQMRQLIISEEKQITVPDVIADTVTFLKLNKVSNDEVPDFDDDLGPEITDFPSDDDLVS</sequence>
<gene>
    <name evidence="5" type="ORF">SAMN04488053_11442</name>
</gene>
<evidence type="ECO:0000256" key="4">
    <source>
        <dbReference type="SAM" id="MobiDB-lite"/>
    </source>
</evidence>
<dbReference type="GO" id="GO:0009295">
    <property type="term" value="C:nucleoid"/>
    <property type="evidence" value="ECO:0007669"/>
    <property type="project" value="TreeGrafter"/>
</dbReference>
<dbReference type="GO" id="GO:0006260">
    <property type="term" value="P:DNA replication"/>
    <property type="evidence" value="ECO:0007669"/>
    <property type="project" value="InterPro"/>
</dbReference>
<feature type="region of interest" description="Disordered" evidence="4">
    <location>
        <begin position="114"/>
        <end position="135"/>
    </location>
</feature>
<dbReference type="InterPro" id="IPR011344">
    <property type="entry name" value="ssDNA-bd"/>
</dbReference>
<keyword evidence="1 2" id="KW-0238">DNA-binding</keyword>
<dbReference type="InterPro" id="IPR012340">
    <property type="entry name" value="NA-bd_OB-fold"/>
</dbReference>
<dbReference type="AlphaFoldDB" id="A0A1H0JPV0"/>
<dbReference type="SUPFAM" id="SSF50249">
    <property type="entry name" value="Nucleic acid-binding proteins"/>
    <property type="match status" value="1"/>
</dbReference>
<evidence type="ECO:0000256" key="1">
    <source>
        <dbReference type="ARBA" id="ARBA00023125"/>
    </source>
</evidence>
<dbReference type="Proteomes" id="UP000198778">
    <property type="component" value="Unassembled WGS sequence"/>
</dbReference>
<protein>
    <recommendedName>
        <fullName evidence="2 3">Single-stranded DNA-binding protein</fullName>
    </recommendedName>
</protein>
<dbReference type="PIRSF" id="PIRSF002070">
    <property type="entry name" value="SSB"/>
    <property type="match status" value="1"/>
</dbReference>
<name>A0A1H0JPV0_9BACI</name>
<dbReference type="PANTHER" id="PTHR10302:SF27">
    <property type="entry name" value="SINGLE-STRANDED DNA-BINDING PROTEIN"/>
    <property type="match status" value="1"/>
</dbReference>
<dbReference type="STRING" id="745820.SAMN04488053_11442"/>
<evidence type="ECO:0000313" key="5">
    <source>
        <dbReference type="EMBL" id="SDO45593.1"/>
    </source>
</evidence>
<dbReference type="GO" id="GO:0003697">
    <property type="term" value="F:single-stranded DNA binding"/>
    <property type="evidence" value="ECO:0007669"/>
    <property type="project" value="InterPro"/>
</dbReference>
<accession>A0A1H0JPV0</accession>
<evidence type="ECO:0000313" key="6">
    <source>
        <dbReference type="Proteomes" id="UP000198778"/>
    </source>
</evidence>
<dbReference type="OrthoDB" id="9809878at2"/>
<evidence type="ECO:0000256" key="3">
    <source>
        <dbReference type="RuleBase" id="RU000524"/>
    </source>
</evidence>
<dbReference type="PANTHER" id="PTHR10302">
    <property type="entry name" value="SINGLE-STRANDED DNA-BINDING PROTEIN"/>
    <property type="match status" value="1"/>
</dbReference>
<proteinExistence type="predicted"/>
<evidence type="ECO:0000256" key="2">
    <source>
        <dbReference type="PIRNR" id="PIRNR002070"/>
    </source>
</evidence>
<keyword evidence="6" id="KW-1185">Reference proteome</keyword>
<reference evidence="6" key="1">
    <citation type="submission" date="2016-10" db="EMBL/GenBank/DDBJ databases">
        <authorList>
            <person name="Varghese N."/>
            <person name="Submissions S."/>
        </authorList>
    </citation>
    <scope>NUCLEOTIDE SEQUENCE [LARGE SCALE GENOMIC DNA]</scope>
    <source>
        <strain evidence="6">CGMCC 1.10369</strain>
    </source>
</reference>
<dbReference type="Pfam" id="PF00436">
    <property type="entry name" value="SSB"/>
    <property type="match status" value="1"/>
</dbReference>
<dbReference type="RefSeq" id="WP_090843934.1">
    <property type="nucleotide sequence ID" value="NZ_FNIL01000014.1"/>
</dbReference>
<organism evidence="5 6">
    <name type="scientific">Alkalicoccus daliensis</name>
    <dbReference type="NCBI Taxonomy" id="745820"/>
    <lineage>
        <taxon>Bacteria</taxon>
        <taxon>Bacillati</taxon>
        <taxon>Bacillota</taxon>
        <taxon>Bacilli</taxon>
        <taxon>Bacillales</taxon>
        <taxon>Bacillaceae</taxon>
        <taxon>Alkalicoccus</taxon>
    </lineage>
</organism>
<dbReference type="Gene3D" id="2.40.50.140">
    <property type="entry name" value="Nucleic acid-binding proteins"/>
    <property type="match status" value="1"/>
</dbReference>
<dbReference type="EMBL" id="FNIL01000014">
    <property type="protein sequence ID" value="SDO45593.1"/>
    <property type="molecule type" value="Genomic_DNA"/>
</dbReference>
<dbReference type="CDD" id="cd04496">
    <property type="entry name" value="SSB_OBF"/>
    <property type="match status" value="1"/>
</dbReference>
<dbReference type="PROSITE" id="PS50935">
    <property type="entry name" value="SSB"/>
    <property type="match status" value="1"/>
</dbReference>
<dbReference type="NCBIfam" id="TIGR00621">
    <property type="entry name" value="ssb"/>
    <property type="match status" value="1"/>
</dbReference>